<evidence type="ECO:0000313" key="2">
    <source>
        <dbReference type="EMBL" id="MED6106001.1"/>
    </source>
</evidence>
<gene>
    <name evidence="2" type="ORF">PIB30_000787</name>
</gene>
<evidence type="ECO:0000313" key="3">
    <source>
        <dbReference type="Proteomes" id="UP001341840"/>
    </source>
</evidence>
<evidence type="ECO:0000256" key="1">
    <source>
        <dbReference type="SAM" id="Phobius"/>
    </source>
</evidence>
<feature type="transmembrane region" description="Helical" evidence="1">
    <location>
        <begin position="43"/>
        <end position="62"/>
    </location>
</feature>
<organism evidence="2 3">
    <name type="scientific">Stylosanthes scabra</name>
    <dbReference type="NCBI Taxonomy" id="79078"/>
    <lineage>
        <taxon>Eukaryota</taxon>
        <taxon>Viridiplantae</taxon>
        <taxon>Streptophyta</taxon>
        <taxon>Embryophyta</taxon>
        <taxon>Tracheophyta</taxon>
        <taxon>Spermatophyta</taxon>
        <taxon>Magnoliopsida</taxon>
        <taxon>eudicotyledons</taxon>
        <taxon>Gunneridae</taxon>
        <taxon>Pentapetalae</taxon>
        <taxon>rosids</taxon>
        <taxon>fabids</taxon>
        <taxon>Fabales</taxon>
        <taxon>Fabaceae</taxon>
        <taxon>Papilionoideae</taxon>
        <taxon>50 kb inversion clade</taxon>
        <taxon>dalbergioids sensu lato</taxon>
        <taxon>Dalbergieae</taxon>
        <taxon>Pterocarpus clade</taxon>
        <taxon>Stylosanthes</taxon>
    </lineage>
</organism>
<accession>A0ABU6Q3G1</accession>
<protein>
    <recommendedName>
        <fullName evidence="4">ATP synthase F0 subunit 8</fullName>
    </recommendedName>
</protein>
<sequence length="102" mass="11785">MCSSSYFVISCYFYFSIFFATCLIFVCNTLFPVNFMDIDVEMCCFCWCSSVFCILWTLMTLKCVVDGKQNKLQQELAHGSDLIPIIDVGFTVNKVLFLLFFL</sequence>
<keyword evidence="1" id="KW-1133">Transmembrane helix</keyword>
<evidence type="ECO:0008006" key="4">
    <source>
        <dbReference type="Google" id="ProtNLM"/>
    </source>
</evidence>
<name>A0ABU6Q3G1_9FABA</name>
<keyword evidence="3" id="KW-1185">Reference proteome</keyword>
<keyword evidence="1" id="KW-0812">Transmembrane</keyword>
<reference evidence="2 3" key="1">
    <citation type="journal article" date="2023" name="Plants (Basel)">
        <title>Bridging the Gap: Combining Genomics and Transcriptomics Approaches to Understand Stylosanthes scabra, an Orphan Legume from the Brazilian Caatinga.</title>
        <authorList>
            <person name="Ferreira-Neto J.R.C."/>
            <person name="da Silva M.D."/>
            <person name="Binneck E."/>
            <person name="de Melo N.F."/>
            <person name="da Silva R.H."/>
            <person name="de Melo A.L.T.M."/>
            <person name="Pandolfi V."/>
            <person name="Bustamante F.O."/>
            <person name="Brasileiro-Vidal A.C."/>
            <person name="Benko-Iseppon A.M."/>
        </authorList>
    </citation>
    <scope>NUCLEOTIDE SEQUENCE [LARGE SCALE GENOMIC DNA]</scope>
    <source>
        <tissue evidence="2">Leaves</tissue>
    </source>
</reference>
<comment type="caution">
    <text evidence="2">The sequence shown here is derived from an EMBL/GenBank/DDBJ whole genome shotgun (WGS) entry which is preliminary data.</text>
</comment>
<keyword evidence="1" id="KW-0472">Membrane</keyword>
<feature type="transmembrane region" description="Helical" evidence="1">
    <location>
        <begin position="82"/>
        <end position="101"/>
    </location>
</feature>
<dbReference type="Proteomes" id="UP001341840">
    <property type="component" value="Unassembled WGS sequence"/>
</dbReference>
<proteinExistence type="predicted"/>
<dbReference type="EMBL" id="JASCZI010000002">
    <property type="protein sequence ID" value="MED6106001.1"/>
    <property type="molecule type" value="Genomic_DNA"/>
</dbReference>
<feature type="transmembrane region" description="Helical" evidence="1">
    <location>
        <begin position="6"/>
        <end position="31"/>
    </location>
</feature>